<protein>
    <submittedName>
        <fullName evidence="2">Replication initiator protein</fullName>
    </submittedName>
</protein>
<proteinExistence type="predicted"/>
<name>A0A8F5RBT0_9VIRU</name>
<dbReference type="EMBL" id="MZ089779">
    <property type="protein sequence ID" value="QXN75161.1"/>
    <property type="molecule type" value="Genomic_DNA"/>
</dbReference>
<sequence length="364" mass="42056">MMAMRFLLAHSMTTFPALLPVTLPYIFLMTLTLPFAISLHFLPMPCFNPLPAVRSADDTNKVLVCKRGTFLAPTLIKGTGEYLEPFQVPCGHCPGCALDKANQWALRLCCEYETDTTWRDKCWFITLTYDDDHIPHTPNGLCTLRKKDVQDFIKRLRYHHLSWDIRYYVSGEYGSHTYRPHYHMIIFNLPIDDLQVYSRGENPLFTSRFIDGVWRNGSCKIGELTYQSCAYTARYTMKKIFNGNKYALQDLGIEPEFSLSSRRPAIGFRFLQSHYEEVLKYEKILVPPSGDNPPRNLPLPPYFLQKISQIDPLVVARIKSRRSQLRELSTITHTVLSGLTEDEYLKAVEENLLSRIKSLKRGLK</sequence>
<evidence type="ECO:0000259" key="1">
    <source>
        <dbReference type="Pfam" id="PF23343"/>
    </source>
</evidence>
<evidence type="ECO:0000313" key="2">
    <source>
        <dbReference type="EMBL" id="QXN75161.1"/>
    </source>
</evidence>
<dbReference type="Pfam" id="PF23343">
    <property type="entry name" value="REP_ORF2-G2P"/>
    <property type="match status" value="1"/>
</dbReference>
<feature type="domain" description="Replication-associated protein ORF2/G2P" evidence="1">
    <location>
        <begin position="122"/>
        <end position="239"/>
    </location>
</feature>
<organism evidence="2">
    <name type="scientific">Microvirus mar33</name>
    <dbReference type="NCBI Taxonomy" id="2851167"/>
    <lineage>
        <taxon>Viruses</taxon>
        <taxon>Monodnaviria</taxon>
        <taxon>Sangervirae</taxon>
        <taxon>Phixviricota</taxon>
        <taxon>Malgrandaviricetes</taxon>
        <taxon>Petitvirales</taxon>
        <taxon>Microviridae</taxon>
    </lineage>
</organism>
<dbReference type="InterPro" id="IPR056906">
    <property type="entry name" value="ORF2/G2P_dom"/>
</dbReference>
<reference evidence="2" key="1">
    <citation type="submission" date="2021-04" db="EMBL/GenBank/DDBJ databases">
        <title>Genomes of microviruses identified in yellow-bellied marmot fecal samples.</title>
        <authorList>
            <person name="Varsani A."/>
            <person name="Kraberger S."/>
            <person name="Chatterjee A."/>
            <person name="Richet C."/>
            <person name="Fontenele R.S."/>
            <person name="Schmidlin K."/>
            <person name="Blumstein D.T."/>
        </authorList>
    </citation>
    <scope>NUCLEOTIDE SEQUENCE</scope>
    <source>
        <strain evidence="2">Mar33</strain>
    </source>
</reference>
<accession>A0A8F5RBT0</accession>